<evidence type="ECO:0000256" key="7">
    <source>
        <dbReference type="ARBA" id="ARBA00022800"/>
    </source>
</evidence>
<dbReference type="InterPro" id="IPR043519">
    <property type="entry name" value="NT_sf"/>
</dbReference>
<dbReference type="PANTHER" id="PTHR47545">
    <property type="entry name" value="MULTIFUNCTIONAL CCA PROTEIN"/>
    <property type="match status" value="1"/>
</dbReference>
<evidence type="ECO:0000313" key="15">
    <source>
        <dbReference type="EMBL" id="UUV21106.1"/>
    </source>
</evidence>
<evidence type="ECO:0000256" key="2">
    <source>
        <dbReference type="ARBA" id="ARBA00022679"/>
    </source>
</evidence>
<keyword evidence="16" id="KW-1185">Reference proteome</keyword>
<proteinExistence type="inferred from homology"/>
<dbReference type="Pfam" id="PF12627">
    <property type="entry name" value="PolyA_pol_RNAbd"/>
    <property type="match status" value="1"/>
</dbReference>
<dbReference type="Gene3D" id="3.30.460.10">
    <property type="entry name" value="Beta Polymerase, domain 2"/>
    <property type="match status" value="1"/>
</dbReference>
<keyword evidence="7" id="KW-0692">RNA repair</keyword>
<comment type="similarity">
    <text evidence="11">Belongs to the tRNA nucleotidyltransferase/poly(A) polymerase family.</text>
</comment>
<dbReference type="SUPFAM" id="SSF81301">
    <property type="entry name" value="Nucleotidyltransferase"/>
    <property type="match status" value="1"/>
</dbReference>
<keyword evidence="4" id="KW-0548">Nucleotidyltransferase</keyword>
<evidence type="ECO:0000259" key="14">
    <source>
        <dbReference type="Pfam" id="PF12627"/>
    </source>
</evidence>
<evidence type="ECO:0000256" key="4">
    <source>
        <dbReference type="ARBA" id="ARBA00022695"/>
    </source>
</evidence>
<keyword evidence="10 11" id="KW-0694">RNA-binding</keyword>
<evidence type="ECO:0000256" key="5">
    <source>
        <dbReference type="ARBA" id="ARBA00022723"/>
    </source>
</evidence>
<comment type="cofactor">
    <cofactor evidence="1">
        <name>Mg(2+)</name>
        <dbReference type="ChEBI" id="CHEBI:18420"/>
    </cofactor>
</comment>
<evidence type="ECO:0000256" key="1">
    <source>
        <dbReference type="ARBA" id="ARBA00001946"/>
    </source>
</evidence>
<keyword evidence="8" id="KW-0067">ATP-binding</keyword>
<dbReference type="SUPFAM" id="SSF81891">
    <property type="entry name" value="Poly A polymerase C-terminal region-like"/>
    <property type="match status" value="1"/>
</dbReference>
<dbReference type="Pfam" id="PF01743">
    <property type="entry name" value="PolyA_pol"/>
    <property type="match status" value="1"/>
</dbReference>
<dbReference type="InterPro" id="IPR002646">
    <property type="entry name" value="PolA_pol_head_dom"/>
</dbReference>
<evidence type="ECO:0000256" key="3">
    <source>
        <dbReference type="ARBA" id="ARBA00022694"/>
    </source>
</evidence>
<dbReference type="Gene3D" id="1.10.246.80">
    <property type="match status" value="1"/>
</dbReference>
<evidence type="ECO:0000256" key="11">
    <source>
        <dbReference type="RuleBase" id="RU003953"/>
    </source>
</evidence>
<reference evidence="15 16" key="1">
    <citation type="submission" date="2022-08" db="EMBL/GenBank/DDBJ databases">
        <title>Myroides zhujiangensis sp. nov., a novel bacterium isolated from sediment in the Pearl River Estuary.</title>
        <authorList>
            <person name="Cui L."/>
        </authorList>
    </citation>
    <scope>NUCLEOTIDE SEQUENCE [LARGE SCALE GENOMIC DNA]</scope>
    <source>
        <strain evidence="15 16">SCSIO 72103</strain>
    </source>
</reference>
<dbReference type="CDD" id="cd05398">
    <property type="entry name" value="NT_ClassII-CCAase"/>
    <property type="match status" value="1"/>
</dbReference>
<accession>A0ABY5NRA2</accession>
<evidence type="ECO:0000256" key="8">
    <source>
        <dbReference type="ARBA" id="ARBA00022840"/>
    </source>
</evidence>
<dbReference type="InterPro" id="IPR032828">
    <property type="entry name" value="PolyA_RNA-bd"/>
</dbReference>
<protein>
    <submittedName>
        <fullName evidence="15">CCA tRNA nucleotidyltransferase</fullName>
    </submittedName>
</protein>
<dbReference type="EMBL" id="CP102382">
    <property type="protein sequence ID" value="UUV21106.1"/>
    <property type="molecule type" value="Genomic_DNA"/>
</dbReference>
<keyword evidence="3" id="KW-0819">tRNA processing</keyword>
<organism evidence="15 16">
    <name type="scientific">Paenimyroides aestuarii</name>
    <dbReference type="NCBI Taxonomy" id="2968490"/>
    <lineage>
        <taxon>Bacteria</taxon>
        <taxon>Pseudomonadati</taxon>
        <taxon>Bacteroidota</taxon>
        <taxon>Flavobacteriia</taxon>
        <taxon>Flavobacteriales</taxon>
        <taxon>Flavobacteriaceae</taxon>
        <taxon>Paenimyroides</taxon>
    </lineage>
</organism>
<sequence length="479" mass="54796">MIHSSNYKEALQNPIFEIIKQAAEALKVDAYVIGGFVRDYILQRNSKKDIDIVAVGSGIDLALKVSELIPHQPKVQVFKNYGTAMLRFNDIDIEFVGARKESYRADSRNPLVENGTLKDDQNRRDFTINAMAFSLNESHFGDLVDPFDGMIDLQNQIIRTPLDPDITYSDDPLRMMRAVRFATQLHFTIEEQSLDAIAKNANRIKIISGERIVEELHKILLTNKPSTGFLLLYKTGLLDLILPELTALNNVEEVEGHTHKNNFYHTLEVVDNICPNTDDLWLRWAALLHDIGKAPTKKFNKKNGWTFHGHEFLGSKMVKRIFQRLHMPLNQKMRFVQKMVAMSSRPIVIAEDTVTDSAVRRLVFDAGEDVENLLTLCEADITTKNQKKFQKYHNNFKIVRHKIVEVEERDHVRNFQPPITGEEIMEIFDLKPSREIGQIKDAIKEAILEGDIANEYAAAYQFMVKKADSLGLKPVNPKL</sequence>
<evidence type="ECO:0000256" key="6">
    <source>
        <dbReference type="ARBA" id="ARBA00022741"/>
    </source>
</evidence>
<dbReference type="InterPro" id="IPR050124">
    <property type="entry name" value="tRNA_CCA-adding_enzyme"/>
</dbReference>
<keyword evidence="2 11" id="KW-0808">Transferase</keyword>
<keyword evidence="5" id="KW-0479">Metal-binding</keyword>
<dbReference type="RefSeq" id="WP_257499030.1">
    <property type="nucleotide sequence ID" value="NZ_CP102382.1"/>
</dbReference>
<dbReference type="InterPro" id="IPR003607">
    <property type="entry name" value="HD/PDEase_dom"/>
</dbReference>
<dbReference type="InterPro" id="IPR006675">
    <property type="entry name" value="HDIG_dom"/>
</dbReference>
<evidence type="ECO:0000313" key="16">
    <source>
        <dbReference type="Proteomes" id="UP001317001"/>
    </source>
</evidence>
<dbReference type="NCBIfam" id="TIGR00277">
    <property type="entry name" value="HDIG"/>
    <property type="match status" value="1"/>
</dbReference>
<dbReference type="InterPro" id="IPR006674">
    <property type="entry name" value="HD_domain"/>
</dbReference>
<evidence type="ECO:0000256" key="9">
    <source>
        <dbReference type="ARBA" id="ARBA00022842"/>
    </source>
</evidence>
<dbReference type="Pfam" id="PF01966">
    <property type="entry name" value="HD"/>
    <property type="match status" value="1"/>
</dbReference>
<keyword evidence="9" id="KW-0460">Magnesium</keyword>
<feature type="domain" description="Poly A polymerase head" evidence="12">
    <location>
        <begin position="30"/>
        <end position="159"/>
    </location>
</feature>
<gene>
    <name evidence="15" type="ORF">NPX36_12375</name>
</gene>
<dbReference type="CDD" id="cd00077">
    <property type="entry name" value="HDc"/>
    <property type="match status" value="1"/>
</dbReference>
<keyword evidence="6" id="KW-0547">Nucleotide-binding</keyword>
<evidence type="ECO:0000259" key="13">
    <source>
        <dbReference type="Pfam" id="PF01966"/>
    </source>
</evidence>
<dbReference type="Proteomes" id="UP001317001">
    <property type="component" value="Chromosome"/>
</dbReference>
<evidence type="ECO:0000256" key="10">
    <source>
        <dbReference type="ARBA" id="ARBA00022884"/>
    </source>
</evidence>
<dbReference type="Gene3D" id="1.10.3090.10">
    <property type="entry name" value="cca-adding enzyme, domain 2"/>
    <property type="match status" value="1"/>
</dbReference>
<dbReference type="PANTHER" id="PTHR47545:SF1">
    <property type="entry name" value="MULTIFUNCTIONAL CCA PROTEIN"/>
    <property type="match status" value="1"/>
</dbReference>
<feature type="domain" description="HD" evidence="13">
    <location>
        <begin position="263"/>
        <end position="360"/>
    </location>
</feature>
<feature type="domain" description="tRNA nucleotidyltransferase/poly(A) polymerase RNA and SrmB- binding" evidence="14">
    <location>
        <begin position="187"/>
        <end position="247"/>
    </location>
</feature>
<name>A0ABY5NRA2_9FLAO</name>
<evidence type="ECO:0000259" key="12">
    <source>
        <dbReference type="Pfam" id="PF01743"/>
    </source>
</evidence>